<protein>
    <submittedName>
        <fullName evidence="1">Uncharacterized protein</fullName>
    </submittedName>
</protein>
<accession>B3RJ09</accession>
<sequence length="110" mass="11834">MGRANPNFTICNQSSQAVPMTSVGFPATVVSNLPISQSPVGGTGTTTDRLQDINIDQQSMSTNDSPIDIENKHATSSDFAIGNQNTVNVHHQELIDHSEDLLEPPESMEL</sequence>
<dbReference type="CTD" id="6749457"/>
<name>B3RJ09_TRIAD</name>
<gene>
    <name evidence="1" type="ORF">TRIADDRAFT_52526</name>
</gene>
<evidence type="ECO:0000313" key="2">
    <source>
        <dbReference type="Proteomes" id="UP000009022"/>
    </source>
</evidence>
<dbReference type="AlphaFoldDB" id="B3RJ09"/>
<reference evidence="1 2" key="1">
    <citation type="journal article" date="2008" name="Nature">
        <title>The Trichoplax genome and the nature of placozoans.</title>
        <authorList>
            <person name="Srivastava M."/>
            <person name="Begovic E."/>
            <person name="Chapman J."/>
            <person name="Putnam N.H."/>
            <person name="Hellsten U."/>
            <person name="Kawashima T."/>
            <person name="Kuo A."/>
            <person name="Mitros T."/>
            <person name="Salamov A."/>
            <person name="Carpenter M.L."/>
            <person name="Signorovitch A.Y."/>
            <person name="Moreno M.A."/>
            <person name="Kamm K."/>
            <person name="Grimwood J."/>
            <person name="Schmutz J."/>
            <person name="Shapiro H."/>
            <person name="Grigoriev I.V."/>
            <person name="Buss L.W."/>
            <person name="Schierwater B."/>
            <person name="Dellaporta S.L."/>
            <person name="Rokhsar D.S."/>
        </authorList>
    </citation>
    <scope>NUCLEOTIDE SEQUENCE [LARGE SCALE GENOMIC DNA]</scope>
    <source>
        <strain evidence="1 2">Grell-BS-1999</strain>
    </source>
</reference>
<evidence type="ECO:0000313" key="1">
    <source>
        <dbReference type="EMBL" id="EDV29040.1"/>
    </source>
</evidence>
<dbReference type="RefSeq" id="XP_002108242.1">
    <property type="nucleotide sequence ID" value="XM_002108206.1"/>
</dbReference>
<dbReference type="HOGENOM" id="CLU_2174161_0_0_1"/>
<proteinExistence type="predicted"/>
<keyword evidence="2" id="KW-1185">Reference proteome</keyword>
<dbReference type="GeneID" id="6749457"/>
<dbReference type="EMBL" id="DS985241">
    <property type="protein sequence ID" value="EDV29040.1"/>
    <property type="molecule type" value="Genomic_DNA"/>
</dbReference>
<dbReference type="KEGG" id="tad:TRIADDRAFT_52526"/>
<dbReference type="Proteomes" id="UP000009022">
    <property type="component" value="Unassembled WGS sequence"/>
</dbReference>
<organism evidence="1 2">
    <name type="scientific">Trichoplax adhaerens</name>
    <name type="common">Trichoplax reptans</name>
    <dbReference type="NCBI Taxonomy" id="10228"/>
    <lineage>
        <taxon>Eukaryota</taxon>
        <taxon>Metazoa</taxon>
        <taxon>Placozoa</taxon>
        <taxon>Uniplacotomia</taxon>
        <taxon>Trichoplacea</taxon>
        <taxon>Trichoplacidae</taxon>
        <taxon>Trichoplax</taxon>
    </lineage>
</organism>
<dbReference type="InParanoid" id="B3RJ09"/>